<dbReference type="GO" id="GO:0003677">
    <property type="term" value="F:DNA binding"/>
    <property type="evidence" value="ECO:0007669"/>
    <property type="project" value="UniProtKB-KW"/>
</dbReference>
<sequence length="191" mass="21763">MDDSKSVPGTGGIYPALVICFVHIKVSRMEAIVFTSTLKNGKMQILQQFSRSFRDSTLQTRVSYGHNLKSVFVELEKAFHRRRDKCDKVEEFRTSRRCSHCYMELRIPSRLPDLAPDKGTRKRRRRKRRFVVCQNCPTVWNRDLNATRNIILVVASCVDYRSNTKSSRQIVGGTGACSAVAVIDHTLPVGL</sequence>
<gene>
    <name evidence="3" type="ORF">ABEB36_003453</name>
</gene>
<evidence type="ECO:0000313" key="4">
    <source>
        <dbReference type="Proteomes" id="UP001566132"/>
    </source>
</evidence>
<evidence type="ECO:0000256" key="1">
    <source>
        <dbReference type="ARBA" id="ARBA00023125"/>
    </source>
</evidence>
<protein>
    <recommendedName>
        <fullName evidence="2">Cas12f1-like TNB domain-containing protein</fullName>
    </recommendedName>
</protein>
<accession>A0ABD1F993</accession>
<keyword evidence="1" id="KW-0238">DNA-binding</keyword>
<keyword evidence="4" id="KW-1185">Reference proteome</keyword>
<dbReference type="InterPro" id="IPR010095">
    <property type="entry name" value="Cas12f1-like_TNB"/>
</dbReference>
<name>A0ABD1F993_HYPHA</name>
<proteinExistence type="predicted"/>
<evidence type="ECO:0000313" key="3">
    <source>
        <dbReference type="EMBL" id="KAL1514146.1"/>
    </source>
</evidence>
<dbReference type="Proteomes" id="UP001566132">
    <property type="component" value="Unassembled WGS sequence"/>
</dbReference>
<dbReference type="Pfam" id="PF07282">
    <property type="entry name" value="Cas12f1-like_TNB"/>
    <property type="match status" value="1"/>
</dbReference>
<reference evidence="3 4" key="1">
    <citation type="submission" date="2024-05" db="EMBL/GenBank/DDBJ databases">
        <title>Genetic variation in Jamaican populations of the coffee berry borer (Hypothenemus hampei).</title>
        <authorList>
            <person name="Errbii M."/>
            <person name="Myrie A."/>
        </authorList>
    </citation>
    <scope>NUCLEOTIDE SEQUENCE [LARGE SCALE GENOMIC DNA]</scope>
    <source>
        <strain evidence="3">JA-Hopewell-2020-01-JO</strain>
        <tissue evidence="3">Whole body</tissue>
    </source>
</reference>
<comment type="caution">
    <text evidence="3">The sequence shown here is derived from an EMBL/GenBank/DDBJ whole genome shotgun (WGS) entry which is preliminary data.</text>
</comment>
<organism evidence="3 4">
    <name type="scientific">Hypothenemus hampei</name>
    <name type="common">Coffee berry borer</name>
    <dbReference type="NCBI Taxonomy" id="57062"/>
    <lineage>
        <taxon>Eukaryota</taxon>
        <taxon>Metazoa</taxon>
        <taxon>Ecdysozoa</taxon>
        <taxon>Arthropoda</taxon>
        <taxon>Hexapoda</taxon>
        <taxon>Insecta</taxon>
        <taxon>Pterygota</taxon>
        <taxon>Neoptera</taxon>
        <taxon>Endopterygota</taxon>
        <taxon>Coleoptera</taxon>
        <taxon>Polyphaga</taxon>
        <taxon>Cucujiformia</taxon>
        <taxon>Curculionidae</taxon>
        <taxon>Scolytinae</taxon>
        <taxon>Hypothenemus</taxon>
    </lineage>
</organism>
<feature type="domain" description="Cas12f1-like TNB" evidence="2">
    <location>
        <begin position="82"/>
        <end position="150"/>
    </location>
</feature>
<evidence type="ECO:0000259" key="2">
    <source>
        <dbReference type="Pfam" id="PF07282"/>
    </source>
</evidence>
<dbReference type="EMBL" id="JBDJPC010000002">
    <property type="protein sequence ID" value="KAL1514146.1"/>
    <property type="molecule type" value="Genomic_DNA"/>
</dbReference>
<dbReference type="AlphaFoldDB" id="A0ABD1F993"/>